<evidence type="ECO:0000259" key="2">
    <source>
        <dbReference type="PROSITE" id="PS50164"/>
    </source>
</evidence>
<dbReference type="Proteomes" id="UP000230779">
    <property type="component" value="Unassembled WGS sequence"/>
</dbReference>
<accession>A0A2M7RIX0</accession>
<comment type="caution">
    <text evidence="3">The sequence shown here is derived from an EMBL/GenBank/DDBJ whole genome shotgun (WGS) entry which is preliminary data.</text>
</comment>
<dbReference type="AlphaFoldDB" id="A0A2M7RIX0"/>
<feature type="domain" description="GIY-YIG" evidence="2">
    <location>
        <begin position="1"/>
        <end position="78"/>
    </location>
</feature>
<dbReference type="GO" id="GO:0004519">
    <property type="term" value="F:endonuclease activity"/>
    <property type="evidence" value="ECO:0007669"/>
    <property type="project" value="UniProtKB-KW"/>
</dbReference>
<evidence type="ECO:0000256" key="1">
    <source>
        <dbReference type="SAM" id="MobiDB-lite"/>
    </source>
</evidence>
<dbReference type="EMBL" id="PFMD01000039">
    <property type="protein sequence ID" value="PIY96664.1"/>
    <property type="molecule type" value="Genomic_DNA"/>
</dbReference>
<gene>
    <name evidence="3" type="ORF">COY66_03660</name>
</gene>
<dbReference type="Pfam" id="PF01541">
    <property type="entry name" value="GIY-YIG"/>
    <property type="match status" value="1"/>
</dbReference>
<feature type="region of interest" description="Disordered" evidence="1">
    <location>
        <begin position="84"/>
        <end position="103"/>
    </location>
</feature>
<name>A0A2M7RIX0_9BACT</name>
<reference evidence="3 4" key="1">
    <citation type="submission" date="2017-09" db="EMBL/GenBank/DDBJ databases">
        <title>Depth-based differentiation of microbial function through sediment-hosted aquifers and enrichment of novel symbionts in the deep terrestrial subsurface.</title>
        <authorList>
            <person name="Probst A.J."/>
            <person name="Ladd B."/>
            <person name="Jarett J.K."/>
            <person name="Geller-Mcgrath D.E."/>
            <person name="Sieber C.M."/>
            <person name="Emerson J.B."/>
            <person name="Anantharaman K."/>
            <person name="Thomas B.C."/>
            <person name="Malmstrom R."/>
            <person name="Stieglmeier M."/>
            <person name="Klingl A."/>
            <person name="Woyke T."/>
            <person name="Ryan C.M."/>
            <person name="Banfield J.F."/>
        </authorList>
    </citation>
    <scope>NUCLEOTIDE SEQUENCE [LARGE SCALE GENOMIC DNA]</scope>
    <source>
        <strain evidence="3">CG_4_10_14_0_8_um_filter_42_10</strain>
    </source>
</reference>
<dbReference type="InterPro" id="IPR000305">
    <property type="entry name" value="GIY-YIG_endonuc"/>
</dbReference>
<proteinExistence type="predicted"/>
<dbReference type="SUPFAM" id="SSF82771">
    <property type="entry name" value="GIY-YIG endonuclease"/>
    <property type="match status" value="1"/>
</dbReference>
<organism evidence="3 4">
    <name type="scientific">Candidatus Kerfeldbacteria bacterium CG_4_10_14_0_8_um_filter_42_10</name>
    <dbReference type="NCBI Taxonomy" id="2014248"/>
    <lineage>
        <taxon>Bacteria</taxon>
        <taxon>Candidatus Kerfeldiibacteriota</taxon>
    </lineage>
</organism>
<keyword evidence="3" id="KW-0378">Hydrolase</keyword>
<sequence length="103" mass="11808">MYSVYFAKSLKNNKIYVGLTSKDPRIRIIEHNNGSNAWSKQNRPFELVYFESYVCKEDAMNREKFYKSGLGKQIKYAIVKTVSAMSQRPSGPWPKGRPAPGRG</sequence>
<dbReference type="PROSITE" id="PS50164">
    <property type="entry name" value="GIY_YIG"/>
    <property type="match status" value="1"/>
</dbReference>
<evidence type="ECO:0000313" key="3">
    <source>
        <dbReference type="EMBL" id="PIY96664.1"/>
    </source>
</evidence>
<dbReference type="InterPro" id="IPR035901">
    <property type="entry name" value="GIY-YIG_endonuc_sf"/>
</dbReference>
<keyword evidence="3" id="KW-0540">Nuclease</keyword>
<keyword evidence="3" id="KW-0255">Endonuclease</keyword>
<dbReference type="Gene3D" id="3.40.1440.10">
    <property type="entry name" value="GIY-YIG endonuclease"/>
    <property type="match status" value="1"/>
</dbReference>
<evidence type="ECO:0000313" key="4">
    <source>
        <dbReference type="Proteomes" id="UP000230779"/>
    </source>
</evidence>
<protein>
    <submittedName>
        <fullName evidence="3">Endonuclease</fullName>
    </submittedName>
</protein>